<dbReference type="Pfam" id="PF00589">
    <property type="entry name" value="Phage_integrase"/>
    <property type="match status" value="1"/>
</dbReference>
<dbReference type="RefSeq" id="WP_116559454.1">
    <property type="nucleotide sequence ID" value="NZ_QDKM01000009.1"/>
</dbReference>
<dbReference type="InterPro" id="IPR038488">
    <property type="entry name" value="Integrase_DNA-bd_sf"/>
</dbReference>
<dbReference type="OrthoDB" id="9795573at2"/>
<evidence type="ECO:0000259" key="5">
    <source>
        <dbReference type="PROSITE" id="PS51898"/>
    </source>
</evidence>
<keyword evidence="7" id="KW-1185">Reference proteome</keyword>
<reference evidence="6 7" key="1">
    <citation type="submission" date="2018-04" db="EMBL/GenBank/DDBJ databases">
        <title>Pararhodobacter oceanense sp. nov., isolated from marine intertidal sediment.</title>
        <authorList>
            <person name="Wang X.-L."/>
            <person name="Du Z.-J."/>
        </authorList>
    </citation>
    <scope>NUCLEOTIDE SEQUENCE [LARGE SCALE GENOMIC DNA]</scope>
    <source>
        <strain evidence="6 7">AM505</strain>
    </source>
</reference>
<dbReference type="PANTHER" id="PTHR30629">
    <property type="entry name" value="PROPHAGE INTEGRASE"/>
    <property type="match status" value="1"/>
</dbReference>
<dbReference type="CDD" id="cd00801">
    <property type="entry name" value="INT_P4_C"/>
    <property type="match status" value="1"/>
</dbReference>
<dbReference type="EMBL" id="QDKM01000009">
    <property type="protein sequence ID" value="PVH27727.1"/>
    <property type="molecule type" value="Genomic_DNA"/>
</dbReference>
<keyword evidence="3" id="KW-0238">DNA-binding</keyword>
<dbReference type="Pfam" id="PF13356">
    <property type="entry name" value="Arm-DNA-bind_3"/>
    <property type="match status" value="1"/>
</dbReference>
<dbReference type="InterPro" id="IPR053876">
    <property type="entry name" value="Phage_int_M"/>
</dbReference>
<keyword evidence="4" id="KW-0233">DNA recombination</keyword>
<comment type="similarity">
    <text evidence="1">Belongs to the 'phage' integrase family.</text>
</comment>
<dbReference type="InterPro" id="IPR025166">
    <property type="entry name" value="Integrase_DNA_bind_dom"/>
</dbReference>
<evidence type="ECO:0000313" key="7">
    <source>
        <dbReference type="Proteomes" id="UP000245911"/>
    </source>
</evidence>
<name>A0A2T8HQK0_9RHOB</name>
<dbReference type="GO" id="GO:0006310">
    <property type="term" value="P:DNA recombination"/>
    <property type="evidence" value="ECO:0007669"/>
    <property type="project" value="UniProtKB-KW"/>
</dbReference>
<evidence type="ECO:0000256" key="4">
    <source>
        <dbReference type="ARBA" id="ARBA00023172"/>
    </source>
</evidence>
<dbReference type="Proteomes" id="UP000245911">
    <property type="component" value="Unassembled WGS sequence"/>
</dbReference>
<dbReference type="InterPro" id="IPR011010">
    <property type="entry name" value="DNA_brk_join_enz"/>
</dbReference>
<organism evidence="6 7">
    <name type="scientific">Pararhodobacter oceanensis</name>
    <dbReference type="NCBI Taxonomy" id="2172121"/>
    <lineage>
        <taxon>Bacteria</taxon>
        <taxon>Pseudomonadati</taxon>
        <taxon>Pseudomonadota</taxon>
        <taxon>Alphaproteobacteria</taxon>
        <taxon>Rhodobacterales</taxon>
        <taxon>Paracoccaceae</taxon>
        <taxon>Pararhodobacter</taxon>
    </lineage>
</organism>
<protein>
    <submittedName>
        <fullName evidence="6">Integrase</fullName>
    </submittedName>
</protein>
<dbReference type="InterPro" id="IPR010998">
    <property type="entry name" value="Integrase_recombinase_N"/>
</dbReference>
<evidence type="ECO:0000256" key="3">
    <source>
        <dbReference type="ARBA" id="ARBA00023125"/>
    </source>
</evidence>
<evidence type="ECO:0000256" key="1">
    <source>
        <dbReference type="ARBA" id="ARBA00008857"/>
    </source>
</evidence>
<dbReference type="PROSITE" id="PS51898">
    <property type="entry name" value="TYR_RECOMBINASE"/>
    <property type="match status" value="1"/>
</dbReference>
<dbReference type="Gene3D" id="1.10.443.10">
    <property type="entry name" value="Intergrase catalytic core"/>
    <property type="match status" value="1"/>
</dbReference>
<keyword evidence="2" id="KW-0229">DNA integration</keyword>
<dbReference type="InterPro" id="IPR013762">
    <property type="entry name" value="Integrase-like_cat_sf"/>
</dbReference>
<dbReference type="SUPFAM" id="SSF56349">
    <property type="entry name" value="DNA breaking-rejoining enzymes"/>
    <property type="match status" value="1"/>
</dbReference>
<dbReference type="InterPro" id="IPR002104">
    <property type="entry name" value="Integrase_catalytic"/>
</dbReference>
<gene>
    <name evidence="6" type="ORF">DDE20_15565</name>
</gene>
<dbReference type="InterPro" id="IPR050808">
    <property type="entry name" value="Phage_Integrase"/>
</dbReference>
<dbReference type="Gene3D" id="1.10.150.130">
    <property type="match status" value="1"/>
</dbReference>
<proteinExistence type="inferred from homology"/>
<sequence>MPLTDTQIRNLGARNRPYKVSDMEGLFLLVKPTGSRLWQMKYRFEGKEKLLSFGAYPSVSLASARRLRDQARALLASGEDPSAVKKEQKRKLREANGDTFAKFADAYIVKARKENKAPATMSKTVWLLGLANADLGNIPISDITSPVVLACLRKVEAKGNYETAKRLRAIIGAVFRLAIATGAAEIDPTYALRDALITPTVKHRAAITDPATLGGLLRAIDGFHGQTTTKIALQFLALVAQRPGEVRSAKWEHIDFANAVWSIPAEQMKMRRPHKVPLPPQALALLDELRRLTGNGVYLFPSLRTHLRPISENTLNGALRRMGISGDEMTAHGFRASFSTIANESGLWHPDSIERALAHVESNQVRRAYDRGQHWEERLRLADWWAGFLGELRAT</sequence>
<dbReference type="Pfam" id="PF22022">
    <property type="entry name" value="Phage_int_M"/>
    <property type="match status" value="1"/>
</dbReference>
<dbReference type="GO" id="GO:0003677">
    <property type="term" value="F:DNA binding"/>
    <property type="evidence" value="ECO:0007669"/>
    <property type="project" value="UniProtKB-KW"/>
</dbReference>
<evidence type="ECO:0000256" key="2">
    <source>
        <dbReference type="ARBA" id="ARBA00022908"/>
    </source>
</evidence>
<comment type="caution">
    <text evidence="6">The sequence shown here is derived from an EMBL/GenBank/DDBJ whole genome shotgun (WGS) entry which is preliminary data.</text>
</comment>
<dbReference type="Gene3D" id="3.30.160.390">
    <property type="entry name" value="Integrase, DNA-binding domain"/>
    <property type="match status" value="1"/>
</dbReference>
<accession>A0A2T8HQK0</accession>
<dbReference type="GO" id="GO:0015074">
    <property type="term" value="P:DNA integration"/>
    <property type="evidence" value="ECO:0007669"/>
    <property type="project" value="UniProtKB-KW"/>
</dbReference>
<dbReference type="AlphaFoldDB" id="A0A2T8HQK0"/>
<feature type="domain" description="Tyr recombinase" evidence="5">
    <location>
        <begin position="202"/>
        <end position="386"/>
    </location>
</feature>
<dbReference type="PANTHER" id="PTHR30629:SF2">
    <property type="entry name" value="PROPHAGE INTEGRASE INTS-RELATED"/>
    <property type="match status" value="1"/>
</dbReference>
<evidence type="ECO:0000313" key="6">
    <source>
        <dbReference type="EMBL" id="PVH27727.1"/>
    </source>
</evidence>